<dbReference type="RefSeq" id="WP_109359329.1">
    <property type="nucleotide sequence ID" value="NZ_QFRJ01000005.1"/>
</dbReference>
<evidence type="ECO:0000313" key="4">
    <source>
        <dbReference type="Proteomes" id="UP000245370"/>
    </source>
</evidence>
<evidence type="ECO:0000313" key="3">
    <source>
        <dbReference type="EMBL" id="PWH85624.1"/>
    </source>
</evidence>
<protein>
    <recommendedName>
        <fullName evidence="2">OmpA-like domain-containing protein</fullName>
    </recommendedName>
</protein>
<dbReference type="EMBL" id="QFRJ01000005">
    <property type="protein sequence ID" value="PWH85624.1"/>
    <property type="molecule type" value="Genomic_DNA"/>
</dbReference>
<name>A0A2U2XCU9_9FLAO</name>
<organism evidence="3 4">
    <name type="scientific">Brumimicrobium oceani</name>
    <dbReference type="NCBI Taxonomy" id="2100725"/>
    <lineage>
        <taxon>Bacteria</taxon>
        <taxon>Pseudomonadati</taxon>
        <taxon>Bacteroidota</taxon>
        <taxon>Flavobacteriia</taxon>
        <taxon>Flavobacteriales</taxon>
        <taxon>Crocinitomicaceae</taxon>
        <taxon>Brumimicrobium</taxon>
    </lineage>
</organism>
<dbReference type="PROSITE" id="PS51123">
    <property type="entry name" value="OMPA_2"/>
    <property type="match status" value="1"/>
</dbReference>
<evidence type="ECO:0000259" key="2">
    <source>
        <dbReference type="PROSITE" id="PS51123"/>
    </source>
</evidence>
<feature type="domain" description="OmpA-like" evidence="2">
    <location>
        <begin position="276"/>
        <end position="391"/>
    </location>
</feature>
<comment type="caution">
    <text evidence="3">The sequence shown here is derived from an EMBL/GenBank/DDBJ whole genome shotgun (WGS) entry which is preliminary data.</text>
</comment>
<dbReference type="PANTHER" id="PTHR30329">
    <property type="entry name" value="STATOR ELEMENT OF FLAGELLAR MOTOR COMPLEX"/>
    <property type="match status" value="1"/>
</dbReference>
<dbReference type="InterPro" id="IPR006665">
    <property type="entry name" value="OmpA-like"/>
</dbReference>
<dbReference type="InterPro" id="IPR050330">
    <property type="entry name" value="Bact_OuterMem_StrucFunc"/>
</dbReference>
<evidence type="ECO:0000256" key="1">
    <source>
        <dbReference type="PROSITE-ProRule" id="PRU00473"/>
    </source>
</evidence>
<proteinExistence type="predicted"/>
<reference evidence="3 4" key="1">
    <citation type="submission" date="2018-05" db="EMBL/GenBank/DDBJ databases">
        <title>Brumimicrobium oceani sp. nov., isolated from coastal sediment.</title>
        <authorList>
            <person name="Kou Y."/>
        </authorList>
    </citation>
    <scope>NUCLEOTIDE SEQUENCE [LARGE SCALE GENOMIC DNA]</scope>
    <source>
        <strain evidence="3 4">C305</strain>
    </source>
</reference>
<accession>A0A2U2XCU9</accession>
<dbReference type="Pfam" id="PF00691">
    <property type="entry name" value="OmpA"/>
    <property type="match status" value="1"/>
</dbReference>
<gene>
    <name evidence="3" type="ORF">DIT68_08275</name>
</gene>
<dbReference type="Proteomes" id="UP000245370">
    <property type="component" value="Unassembled WGS sequence"/>
</dbReference>
<dbReference type="GO" id="GO:0016020">
    <property type="term" value="C:membrane"/>
    <property type="evidence" value="ECO:0007669"/>
    <property type="project" value="UniProtKB-UniRule"/>
</dbReference>
<keyword evidence="1" id="KW-0472">Membrane</keyword>
<dbReference type="OrthoDB" id="9782229at2"/>
<sequence length="391" mass="44017">MVYKFIIFFFLLPSLLLSQEKIKQDSESGMNSNIGDCIGAITIEPNVSSNVQLTGAGGEVDDFKFFPNVLEGAEINSLWFNCETKLPGFLSITLEKADFSFNYVAFLIDQGEKCGAILNGSIPPIQNGIVTKKNMLTFLLDSVEIQSNQRLILCINSQSTALSDFTLISSFGNQITDKDIEEMKKTYDFRTDISDKAFEIKLRDAQSKLPLVAKVIVSGTKKNNALYMASDFVVPNVDNLRMNLKIDATGYFFEDREVHLRSLKGDELVIFMEPIQTNQSIELEGLEFVSQSDVLLPSAYVKLKRLKDFMANNSGVEIEVQGHVHRFGKNTWRARRLSKRRANKVKEYLVDTGIKKSRISAVGLGNTQMKHPDAKSDVEIQANRRVEIRIR</sequence>
<dbReference type="Gene3D" id="3.30.1330.60">
    <property type="entry name" value="OmpA-like domain"/>
    <property type="match status" value="1"/>
</dbReference>
<dbReference type="PANTHER" id="PTHR30329:SF21">
    <property type="entry name" value="LIPOPROTEIN YIAD-RELATED"/>
    <property type="match status" value="1"/>
</dbReference>
<dbReference type="AlphaFoldDB" id="A0A2U2XCU9"/>
<keyword evidence="4" id="KW-1185">Reference proteome</keyword>
<dbReference type="SUPFAM" id="SSF103088">
    <property type="entry name" value="OmpA-like"/>
    <property type="match status" value="1"/>
</dbReference>
<dbReference type="InterPro" id="IPR036737">
    <property type="entry name" value="OmpA-like_sf"/>
</dbReference>
<reference evidence="3 4" key="2">
    <citation type="submission" date="2018-05" db="EMBL/GenBank/DDBJ databases">
        <authorList>
            <person name="Lanie J.A."/>
            <person name="Ng W.-L."/>
            <person name="Kazmierczak K.M."/>
            <person name="Andrzejewski T.M."/>
            <person name="Davidsen T.M."/>
            <person name="Wayne K.J."/>
            <person name="Tettelin H."/>
            <person name="Glass J.I."/>
            <person name="Rusch D."/>
            <person name="Podicherti R."/>
            <person name="Tsui H.-C.T."/>
            <person name="Winkler M.E."/>
        </authorList>
    </citation>
    <scope>NUCLEOTIDE SEQUENCE [LARGE SCALE GENOMIC DNA]</scope>
    <source>
        <strain evidence="3 4">C305</strain>
    </source>
</reference>
<dbReference type="CDD" id="cd07185">
    <property type="entry name" value="OmpA_C-like"/>
    <property type="match status" value="1"/>
</dbReference>